<organism evidence="1 2">
    <name type="scientific">Niastella koreensis</name>
    <dbReference type="NCBI Taxonomy" id="354356"/>
    <lineage>
        <taxon>Bacteria</taxon>
        <taxon>Pseudomonadati</taxon>
        <taxon>Bacteroidota</taxon>
        <taxon>Chitinophagia</taxon>
        <taxon>Chitinophagales</taxon>
        <taxon>Chitinophagaceae</taxon>
        <taxon>Niastella</taxon>
    </lineage>
</organism>
<proteinExistence type="predicted"/>
<dbReference type="Proteomes" id="UP000192277">
    <property type="component" value="Unassembled WGS sequence"/>
</dbReference>
<evidence type="ECO:0000313" key="2">
    <source>
        <dbReference type="Proteomes" id="UP000192277"/>
    </source>
</evidence>
<dbReference type="EMBL" id="LWBO01000034">
    <property type="protein sequence ID" value="OQP44003.1"/>
    <property type="molecule type" value="Genomic_DNA"/>
</dbReference>
<sequence>MGLQEKRAVKAFQDSSYQTLTGEINTLAGYPIEFEVNWDTLALDEYAHMYEECFSKVYFTPLINAIKEIAADDMGLEALKEVLKKVVIKNEGGFYYASSAYSFNGGVLTIDHQPFNNVDNITERSTELSALLMKNL</sequence>
<evidence type="ECO:0000313" key="1">
    <source>
        <dbReference type="EMBL" id="OQP44003.1"/>
    </source>
</evidence>
<comment type="caution">
    <text evidence="1">The sequence shown here is derived from an EMBL/GenBank/DDBJ whole genome shotgun (WGS) entry which is preliminary data.</text>
</comment>
<reference evidence="1 2" key="1">
    <citation type="submission" date="2016-04" db="EMBL/GenBank/DDBJ databases">
        <authorList>
            <person name="Chen L."/>
            <person name="Zhuang W."/>
            <person name="Wang G."/>
        </authorList>
    </citation>
    <scope>NUCLEOTIDE SEQUENCE [LARGE SCALE GENOMIC DNA]</scope>
    <source>
        <strain evidence="2">GR20</strain>
    </source>
</reference>
<accession>A0ABX3NRF3</accession>
<protein>
    <submittedName>
        <fullName evidence="1">Uncharacterized protein</fullName>
    </submittedName>
</protein>
<dbReference type="RefSeq" id="WP_014219004.1">
    <property type="nucleotide sequence ID" value="NZ_LWBO01000034.1"/>
</dbReference>
<name>A0ABX3NRF3_9BACT</name>
<gene>
    <name evidence="1" type="ORF">A4D02_11050</name>
</gene>
<keyword evidence="2" id="KW-1185">Reference proteome</keyword>